<evidence type="ECO:0008006" key="4">
    <source>
        <dbReference type="Google" id="ProtNLM"/>
    </source>
</evidence>
<name>A0A368FNJ8_ANCCA</name>
<feature type="transmembrane region" description="Helical" evidence="1">
    <location>
        <begin position="145"/>
        <end position="162"/>
    </location>
</feature>
<feature type="transmembrane region" description="Helical" evidence="1">
    <location>
        <begin position="28"/>
        <end position="53"/>
    </location>
</feature>
<keyword evidence="3" id="KW-1185">Reference proteome</keyword>
<dbReference type="AlphaFoldDB" id="A0A368FNJ8"/>
<dbReference type="OrthoDB" id="5852380at2759"/>
<feature type="transmembrane region" description="Helical" evidence="1">
    <location>
        <begin position="207"/>
        <end position="230"/>
    </location>
</feature>
<evidence type="ECO:0000313" key="3">
    <source>
        <dbReference type="Proteomes" id="UP000252519"/>
    </source>
</evidence>
<reference evidence="2 3" key="1">
    <citation type="submission" date="2014-10" db="EMBL/GenBank/DDBJ databases">
        <title>Draft genome of the hookworm Ancylostoma caninum.</title>
        <authorList>
            <person name="Mitreva M."/>
        </authorList>
    </citation>
    <scope>NUCLEOTIDE SEQUENCE [LARGE SCALE GENOMIC DNA]</scope>
    <source>
        <strain evidence="2 3">Baltimore</strain>
    </source>
</reference>
<gene>
    <name evidence="2" type="ORF">ANCCAN_22457</name>
</gene>
<feature type="transmembrane region" description="Helical" evidence="1">
    <location>
        <begin position="101"/>
        <end position="124"/>
    </location>
</feature>
<evidence type="ECO:0000313" key="2">
    <source>
        <dbReference type="EMBL" id="RCN31757.1"/>
    </source>
</evidence>
<feature type="transmembrane region" description="Helical" evidence="1">
    <location>
        <begin position="65"/>
        <end position="89"/>
    </location>
</feature>
<evidence type="ECO:0000256" key="1">
    <source>
        <dbReference type="SAM" id="Phobius"/>
    </source>
</evidence>
<protein>
    <recommendedName>
        <fullName evidence="4">G-protein coupled receptors family 1 profile domain-containing protein</fullName>
    </recommendedName>
</protein>
<dbReference type="InterPro" id="IPR019425">
    <property type="entry name" value="7TM_GPCR_serpentine_rcpt_Srt"/>
</dbReference>
<proteinExistence type="predicted"/>
<dbReference type="EMBL" id="JOJR01001227">
    <property type="protein sequence ID" value="RCN31757.1"/>
    <property type="molecule type" value="Genomic_DNA"/>
</dbReference>
<dbReference type="PANTHER" id="PTHR23021">
    <property type="entry name" value="SERPENTINE RECEPTOR, CLASS T"/>
    <property type="match status" value="1"/>
</dbReference>
<keyword evidence="1" id="KW-0812">Transmembrane</keyword>
<dbReference type="PANTHER" id="PTHR23021:SF11">
    <property type="entry name" value="SERPENTINE RECEPTOR, CLASS T"/>
    <property type="match status" value="1"/>
</dbReference>
<sequence>MDDILIYGGFPPKYQCTNESRTAEEPCIALGIYCIVFGVVFTSLYLVCLTALTQRDLRTLPVYKIMIFLSICDIAMLISNSILTGFFFIKGVVFCSFPVPIYILGCLTNCCWGASCLGGLCLVFTRLVDLWSRRIHEMLFGGKRVFAMILLCVIYSLFFFFFPSPGLFNAKYYSWIFDPMVNDKEEVFEMFIQSCAISAVNVSLALIYVYMLYFPVTIAVTIAGLILWQFSSGKTLIFRSSDSLLGYQQDSSSQGSANVLQEQEEEDHNGISGFYLTLTVDMEQFSALFCKWRRLDAGGIGT</sequence>
<dbReference type="Pfam" id="PF10321">
    <property type="entry name" value="7TM_GPCR_Srt"/>
    <property type="match status" value="2"/>
</dbReference>
<dbReference type="Gene3D" id="1.20.1070.10">
    <property type="entry name" value="Rhodopsin 7-helix transmembrane proteins"/>
    <property type="match status" value="1"/>
</dbReference>
<keyword evidence="1" id="KW-0472">Membrane</keyword>
<keyword evidence="1" id="KW-1133">Transmembrane helix</keyword>
<dbReference type="Proteomes" id="UP000252519">
    <property type="component" value="Unassembled WGS sequence"/>
</dbReference>
<organism evidence="2 3">
    <name type="scientific">Ancylostoma caninum</name>
    <name type="common">Dog hookworm</name>
    <dbReference type="NCBI Taxonomy" id="29170"/>
    <lineage>
        <taxon>Eukaryota</taxon>
        <taxon>Metazoa</taxon>
        <taxon>Ecdysozoa</taxon>
        <taxon>Nematoda</taxon>
        <taxon>Chromadorea</taxon>
        <taxon>Rhabditida</taxon>
        <taxon>Rhabditina</taxon>
        <taxon>Rhabditomorpha</taxon>
        <taxon>Strongyloidea</taxon>
        <taxon>Ancylostomatidae</taxon>
        <taxon>Ancylostomatinae</taxon>
        <taxon>Ancylostoma</taxon>
    </lineage>
</organism>
<comment type="caution">
    <text evidence="2">The sequence shown here is derived from an EMBL/GenBank/DDBJ whole genome shotgun (WGS) entry which is preliminary data.</text>
</comment>
<dbReference type="STRING" id="29170.A0A368FNJ8"/>
<dbReference type="SUPFAM" id="SSF81321">
    <property type="entry name" value="Family A G protein-coupled receptor-like"/>
    <property type="match status" value="1"/>
</dbReference>
<accession>A0A368FNJ8</accession>